<accession>A0ABN9SZN9</accession>
<comment type="caution">
    <text evidence="2">The sequence shown here is derived from an EMBL/GenBank/DDBJ whole genome shotgun (WGS) entry which is preliminary data.</text>
</comment>
<proteinExistence type="predicted"/>
<evidence type="ECO:0000313" key="2">
    <source>
        <dbReference type="EMBL" id="CAK0838114.1"/>
    </source>
</evidence>
<keyword evidence="3" id="KW-1185">Reference proteome</keyword>
<dbReference type="Proteomes" id="UP001189429">
    <property type="component" value="Unassembled WGS sequence"/>
</dbReference>
<name>A0ABN9SZN9_9DINO</name>
<sequence>MVRCVFMFGPTDFKHDRHHCCTSDPHESFHGKTAIRGHMEQRLRHSTVPDATASSMPGMTQARASPPFPDAREEESRAAAGSSSFTRGYDEFIWNLTQREATPVEISG</sequence>
<gene>
    <name evidence="2" type="ORF">PCOR1329_LOCUS34139</name>
</gene>
<evidence type="ECO:0000313" key="3">
    <source>
        <dbReference type="Proteomes" id="UP001189429"/>
    </source>
</evidence>
<dbReference type="EMBL" id="CAUYUJ010014199">
    <property type="protein sequence ID" value="CAK0838114.1"/>
    <property type="molecule type" value="Genomic_DNA"/>
</dbReference>
<evidence type="ECO:0000256" key="1">
    <source>
        <dbReference type="SAM" id="MobiDB-lite"/>
    </source>
</evidence>
<feature type="region of interest" description="Disordered" evidence="1">
    <location>
        <begin position="49"/>
        <end position="84"/>
    </location>
</feature>
<organism evidence="2 3">
    <name type="scientific">Prorocentrum cordatum</name>
    <dbReference type="NCBI Taxonomy" id="2364126"/>
    <lineage>
        <taxon>Eukaryota</taxon>
        <taxon>Sar</taxon>
        <taxon>Alveolata</taxon>
        <taxon>Dinophyceae</taxon>
        <taxon>Prorocentrales</taxon>
        <taxon>Prorocentraceae</taxon>
        <taxon>Prorocentrum</taxon>
    </lineage>
</organism>
<protein>
    <submittedName>
        <fullName evidence="2">Uncharacterized protein</fullName>
    </submittedName>
</protein>
<reference evidence="2" key="1">
    <citation type="submission" date="2023-10" db="EMBL/GenBank/DDBJ databases">
        <authorList>
            <person name="Chen Y."/>
            <person name="Shah S."/>
            <person name="Dougan E. K."/>
            <person name="Thang M."/>
            <person name="Chan C."/>
        </authorList>
    </citation>
    <scope>NUCLEOTIDE SEQUENCE [LARGE SCALE GENOMIC DNA]</scope>
</reference>